<proteinExistence type="predicted"/>
<evidence type="ECO:0000256" key="1">
    <source>
        <dbReference type="SAM" id="MobiDB-lite"/>
    </source>
</evidence>
<protein>
    <submittedName>
        <fullName evidence="3">Sporulation associated protein</fullName>
    </submittedName>
</protein>
<sequence>MATANPPSRPKTLVLCFDGTGNKFSGTEADSNVLKIFRMLDSSQGDQFHYYQPGIGTYVSSATFSNTGFYARVKSAMVKAKDSAVGSSFADHVMAGYRFLMRYYAPGDNMYFFGFSRGAYIARFLAEMIDYVGLLTAGNEELVRFAWKNYAKWQQRDGKGDEYHDEKLKMYNYMKAFRETFSRPVNPVRFIGIFDTVNSVPRFESAWMQRSKFPYTAKTSARVIRHAVGIDERRAKFRQDLISQMRGIHSKHGHHHIPHISHHGRKSIFSKWDLRKLIRGKRKSDIPNVVINSPEANEKSTNGTGDNGVTNGKLSTLSAEKARKLPSRARFRPPSPAPESRLAVPNLSVPGAQQGDDAISIVESCHSEISMPVPGLENGNEEQDIQEVWFPGGHADIGGGWELAKGELWQLSHAPLVWMVHEAQAAGLRFSPRALKQFECDESYSGEITPVERSSFQFDDYEELQKKCVLEAGLLEEASDVEAVRNSSRKVTASESFQAALHLSSTQGQIHDCLSYNMGVPKLSVTLWSMMEYLPFRRMDLQVDGSWKPIRWPLPRGEVRDIPDDAQIHVSAIRRLQARDDYRPGNLILGGGGRGVKRLPKDHHIGDWEVHSNEGCPIRETYVRRKVPKDGSEQNGNKCNGNKGHNKH</sequence>
<evidence type="ECO:0000313" key="4">
    <source>
        <dbReference type="Proteomes" id="UP000749309"/>
    </source>
</evidence>
<feature type="region of interest" description="Disordered" evidence="1">
    <location>
        <begin position="288"/>
        <end position="350"/>
    </location>
</feature>
<name>A0A9P4YDQ9_9EURO</name>
<dbReference type="PANTHER" id="PTHR33840">
    <property type="match status" value="1"/>
</dbReference>
<reference evidence="3" key="1">
    <citation type="submission" date="2020-03" db="EMBL/GenBank/DDBJ databases">
        <title>Whole Genome Sequence of Trichophyton interdigitale from India.</title>
        <authorList>
            <person name="Kumar P."/>
        </authorList>
    </citation>
    <scope>NUCLEOTIDE SEQUENCE</scope>
    <source>
        <strain evidence="3">UCMS-IGIB-CI14</strain>
    </source>
</reference>
<feature type="compositionally biased region" description="Low complexity" evidence="1">
    <location>
        <begin position="635"/>
        <end position="648"/>
    </location>
</feature>
<dbReference type="Proteomes" id="UP000749309">
    <property type="component" value="Unassembled WGS sequence"/>
</dbReference>
<comment type="caution">
    <text evidence="3">The sequence shown here is derived from an EMBL/GenBank/DDBJ whole genome shotgun (WGS) entry which is preliminary data.</text>
</comment>
<feature type="compositionally biased region" description="Low complexity" evidence="1">
    <location>
        <begin position="301"/>
        <end position="312"/>
    </location>
</feature>
<dbReference type="EMBL" id="JAAQVJ010000163">
    <property type="protein sequence ID" value="KAF3892598.1"/>
    <property type="molecule type" value="Genomic_DNA"/>
</dbReference>
<gene>
    <name evidence="3" type="ORF">GY632_4605</name>
</gene>
<organism evidence="3 4">
    <name type="scientific">Trichophyton interdigitale</name>
    <dbReference type="NCBI Taxonomy" id="101480"/>
    <lineage>
        <taxon>Eukaryota</taxon>
        <taxon>Fungi</taxon>
        <taxon>Dikarya</taxon>
        <taxon>Ascomycota</taxon>
        <taxon>Pezizomycotina</taxon>
        <taxon>Eurotiomycetes</taxon>
        <taxon>Eurotiomycetidae</taxon>
        <taxon>Onygenales</taxon>
        <taxon>Arthrodermataceae</taxon>
        <taxon>Trichophyton</taxon>
    </lineage>
</organism>
<feature type="domain" description="T6SS Phospholipase effector Tle1-like catalytic" evidence="2">
    <location>
        <begin position="11"/>
        <end position="422"/>
    </location>
</feature>
<dbReference type="Pfam" id="PF09994">
    <property type="entry name" value="T6SS_Tle1-like_cat"/>
    <property type="match status" value="1"/>
</dbReference>
<dbReference type="PANTHER" id="PTHR33840:SF2">
    <property type="entry name" value="TLE1 PHOSPHOLIPASE DOMAIN-CONTAINING PROTEIN"/>
    <property type="match status" value="1"/>
</dbReference>
<dbReference type="InterPro" id="IPR018712">
    <property type="entry name" value="Tle1-like_cat"/>
</dbReference>
<accession>A0A9P4YDQ9</accession>
<feature type="region of interest" description="Disordered" evidence="1">
    <location>
        <begin position="625"/>
        <end position="648"/>
    </location>
</feature>
<dbReference type="AlphaFoldDB" id="A0A9P4YDQ9"/>
<evidence type="ECO:0000259" key="2">
    <source>
        <dbReference type="Pfam" id="PF09994"/>
    </source>
</evidence>
<evidence type="ECO:0000313" key="3">
    <source>
        <dbReference type="EMBL" id="KAF3892598.1"/>
    </source>
</evidence>